<feature type="transmembrane region" description="Helical" evidence="11">
    <location>
        <begin position="137"/>
        <end position="154"/>
    </location>
</feature>
<protein>
    <recommendedName>
        <fullName evidence="3">Sodium-dependent dicarboxylate transporter SdcS</fullName>
    </recommendedName>
    <alternativeName>
        <fullName evidence="9">Na(+)/dicarboxylate symporter</fullName>
    </alternativeName>
</protein>
<accession>A0A410MB86</accession>
<sequence length="548" mass="59584">MNDQSTLKTFWQRLWDMHHQAKDLMKFMATGDSERSKPSNSKEQSVEEGNGGPSFDMRQKIGLLLGPLLFVLTLIFLEADGLSDSAVAILASTLWIATWWITEAVPIPATSLLPLILFPVTGGLEGGATASSYGDNTIFLFMGGFLIALAMQKWNLHKRMALFIIASVGTSTEQIVLGFMVATGSLSMWISNTATAMMMVPIGMAVIYQASEQLKKKGETVDHSDFHFGKAVMLGIAYSASIGGLATLIGTPPNTIFKGVVEQTYGIEVTFAGWMAFGVPLAVIFLAIAWFYLVKMAYPMRIKELPGGRKVIREERQSLGMMSSEEKIVMTVFSITALAWISRSFILVEINENINDTMIAMTAAVLLFLIPSKNKKGDFLLDWDTAKGLPWGILLLFGAGLAIATGFQETGLAEWIGKQLTILEGVNLILIVIIVAALVIFLTEITSNTATATMMFPIMASLASALSVHPYSLMIAAGVAASCAFMLPVATPPNAVVFGSGYLRIPDMAKAGFLLNVFAVILVTLAIYFYLPLVWDIDLTSFPERFNQ</sequence>
<dbReference type="CDD" id="cd01115">
    <property type="entry name" value="SLC13_permease"/>
    <property type="match status" value="1"/>
</dbReference>
<feature type="transmembrane region" description="Helical" evidence="11">
    <location>
        <begin position="420"/>
        <end position="442"/>
    </location>
</feature>
<dbReference type="OrthoDB" id="9766267at2"/>
<comment type="similarity">
    <text evidence="2">Belongs to the SLC13A/DASS transporter (TC 2.A.47) family. NADC subfamily.</text>
</comment>
<dbReference type="InterPro" id="IPR031312">
    <property type="entry name" value="Na/sul_symport_CS"/>
</dbReference>
<feature type="region of interest" description="Disordered" evidence="10">
    <location>
        <begin position="30"/>
        <end position="53"/>
    </location>
</feature>
<dbReference type="InterPro" id="IPR001898">
    <property type="entry name" value="SLC13A/DASS"/>
</dbReference>
<proteinExistence type="inferred from homology"/>
<evidence type="ECO:0000256" key="1">
    <source>
        <dbReference type="ARBA" id="ARBA00004141"/>
    </source>
</evidence>
<dbReference type="PANTHER" id="PTHR10283">
    <property type="entry name" value="SOLUTE CARRIER FAMILY 13 MEMBER"/>
    <property type="match status" value="1"/>
</dbReference>
<evidence type="ECO:0000256" key="11">
    <source>
        <dbReference type="SAM" id="Phobius"/>
    </source>
</evidence>
<evidence type="ECO:0000256" key="2">
    <source>
        <dbReference type="ARBA" id="ARBA00006772"/>
    </source>
</evidence>
<dbReference type="GO" id="GO:0015293">
    <property type="term" value="F:symporter activity"/>
    <property type="evidence" value="ECO:0007669"/>
    <property type="project" value="UniProtKB-KW"/>
</dbReference>
<feature type="transmembrane region" description="Helical" evidence="11">
    <location>
        <begin position="473"/>
        <end position="490"/>
    </location>
</feature>
<feature type="transmembrane region" description="Helical" evidence="11">
    <location>
        <begin position="231"/>
        <end position="251"/>
    </location>
</feature>
<organism evidence="12 13">
    <name type="scientific">Halobacillus litoralis</name>
    <dbReference type="NCBI Taxonomy" id="45668"/>
    <lineage>
        <taxon>Bacteria</taxon>
        <taxon>Bacillati</taxon>
        <taxon>Bacillota</taxon>
        <taxon>Bacilli</taxon>
        <taxon>Bacillales</taxon>
        <taxon>Bacillaceae</taxon>
        <taxon>Halobacillus</taxon>
    </lineage>
</organism>
<dbReference type="PANTHER" id="PTHR10283:SF82">
    <property type="entry name" value="SOLUTE CARRIER FAMILY 13 MEMBER 2"/>
    <property type="match status" value="1"/>
</dbReference>
<evidence type="ECO:0000256" key="10">
    <source>
        <dbReference type="SAM" id="MobiDB-lite"/>
    </source>
</evidence>
<dbReference type="PROSITE" id="PS01271">
    <property type="entry name" value="NA_SULFATE"/>
    <property type="match status" value="1"/>
</dbReference>
<keyword evidence="6" id="KW-0769">Symport</keyword>
<dbReference type="Proteomes" id="UP000287756">
    <property type="component" value="Chromosome"/>
</dbReference>
<feature type="transmembrane region" description="Helical" evidence="11">
    <location>
        <begin position="161"/>
        <end position="182"/>
    </location>
</feature>
<keyword evidence="4" id="KW-0813">Transport</keyword>
<evidence type="ECO:0000256" key="9">
    <source>
        <dbReference type="ARBA" id="ARBA00031174"/>
    </source>
</evidence>
<evidence type="ECO:0000256" key="4">
    <source>
        <dbReference type="ARBA" id="ARBA00022448"/>
    </source>
</evidence>
<reference evidence="12 13" key="1">
    <citation type="submission" date="2018-01" db="EMBL/GenBank/DDBJ databases">
        <title>The whole genome sequencing and assembly of Halobacillus litoralis ERB031 strain.</title>
        <authorList>
            <person name="Lee S.-J."/>
            <person name="Park M.-K."/>
            <person name="Kim J.-Y."/>
            <person name="Lee Y.-J."/>
            <person name="Yi H."/>
            <person name="Bahn Y.-S."/>
            <person name="Kim J.F."/>
            <person name="Lee D.-W."/>
        </authorList>
    </citation>
    <scope>NUCLEOTIDE SEQUENCE [LARGE SCALE GENOMIC DNA]</scope>
    <source>
        <strain evidence="12 13">ERB 031</strain>
    </source>
</reference>
<dbReference type="GO" id="GO:0015141">
    <property type="term" value="F:succinate transmembrane transporter activity"/>
    <property type="evidence" value="ECO:0007669"/>
    <property type="project" value="UniProtKB-ARBA"/>
</dbReference>
<evidence type="ECO:0000256" key="3">
    <source>
        <dbReference type="ARBA" id="ARBA00020150"/>
    </source>
</evidence>
<dbReference type="RefSeq" id="WP_128524258.1">
    <property type="nucleotide sequence ID" value="NZ_CP026118.1"/>
</dbReference>
<feature type="transmembrane region" description="Helical" evidence="11">
    <location>
        <begin position="271"/>
        <end position="293"/>
    </location>
</feature>
<feature type="transmembrane region" description="Helical" evidence="11">
    <location>
        <begin position="391"/>
        <end position="408"/>
    </location>
</feature>
<feature type="transmembrane region" description="Helical" evidence="11">
    <location>
        <begin position="511"/>
        <end position="531"/>
    </location>
</feature>
<dbReference type="AlphaFoldDB" id="A0A410MB86"/>
<gene>
    <name evidence="12" type="ORF">HLI_07250</name>
</gene>
<evidence type="ECO:0000256" key="5">
    <source>
        <dbReference type="ARBA" id="ARBA00022692"/>
    </source>
</evidence>
<evidence type="ECO:0000256" key="8">
    <source>
        <dbReference type="ARBA" id="ARBA00023136"/>
    </source>
</evidence>
<comment type="subcellular location">
    <subcellularLocation>
        <location evidence="1">Membrane</location>
        <topology evidence="1">Multi-pass membrane protein</topology>
    </subcellularLocation>
</comment>
<evidence type="ECO:0000256" key="6">
    <source>
        <dbReference type="ARBA" id="ARBA00022847"/>
    </source>
</evidence>
<keyword evidence="7 11" id="KW-1133">Transmembrane helix</keyword>
<keyword evidence="8 11" id="KW-0472">Membrane</keyword>
<evidence type="ECO:0000313" key="13">
    <source>
        <dbReference type="Proteomes" id="UP000287756"/>
    </source>
</evidence>
<feature type="transmembrane region" description="Helical" evidence="11">
    <location>
        <begin position="61"/>
        <end position="79"/>
    </location>
</feature>
<dbReference type="EMBL" id="CP026118">
    <property type="protein sequence ID" value="QAS52032.1"/>
    <property type="molecule type" value="Genomic_DNA"/>
</dbReference>
<dbReference type="Pfam" id="PF00939">
    <property type="entry name" value="Na_sulph_symp"/>
    <property type="match status" value="1"/>
</dbReference>
<dbReference type="NCBIfam" id="TIGR00785">
    <property type="entry name" value="dass"/>
    <property type="match status" value="1"/>
</dbReference>
<feature type="transmembrane region" description="Helical" evidence="11">
    <location>
        <begin position="449"/>
        <end position="467"/>
    </location>
</feature>
<keyword evidence="5 11" id="KW-0812">Transmembrane</keyword>
<evidence type="ECO:0000313" key="12">
    <source>
        <dbReference type="EMBL" id="QAS52032.1"/>
    </source>
</evidence>
<dbReference type="GO" id="GO:0005886">
    <property type="term" value="C:plasma membrane"/>
    <property type="evidence" value="ECO:0007669"/>
    <property type="project" value="TreeGrafter"/>
</dbReference>
<feature type="transmembrane region" description="Helical" evidence="11">
    <location>
        <begin position="85"/>
        <end position="105"/>
    </location>
</feature>
<name>A0A410MB86_9BACI</name>
<feature type="transmembrane region" description="Helical" evidence="11">
    <location>
        <begin position="188"/>
        <end position="210"/>
    </location>
</feature>
<dbReference type="KEGG" id="hli:HLI_07250"/>
<evidence type="ECO:0000256" key="7">
    <source>
        <dbReference type="ARBA" id="ARBA00022989"/>
    </source>
</evidence>